<accession>A0AAJ0UBR7</accession>
<evidence type="ECO:0000256" key="1">
    <source>
        <dbReference type="ARBA" id="ARBA00022737"/>
    </source>
</evidence>
<protein>
    <recommendedName>
        <fullName evidence="2">Teneurin-like YD-shell domain-containing protein</fullName>
    </recommendedName>
</protein>
<comment type="caution">
    <text evidence="3">The sequence shown here is derived from an EMBL/GenBank/DDBJ whole genome shotgun (WGS) entry which is preliminary data.</text>
</comment>
<proteinExistence type="predicted"/>
<dbReference type="Pfam" id="PF25023">
    <property type="entry name" value="TEN_YD-shell"/>
    <property type="match status" value="1"/>
</dbReference>
<reference evidence="3" key="1">
    <citation type="submission" date="2017-08" db="EMBL/GenBank/DDBJ databases">
        <authorList>
            <person name="Imhoff J.F."/>
            <person name="Rahn T."/>
            <person name="Kuenzel S."/>
            <person name="Neulinger S.C."/>
        </authorList>
    </citation>
    <scope>NUCLEOTIDE SEQUENCE</scope>
    <source>
        <strain evidence="3">DSM 11080</strain>
    </source>
</reference>
<dbReference type="InterPro" id="IPR031325">
    <property type="entry name" value="RHS_repeat"/>
</dbReference>
<dbReference type="PANTHER" id="PTHR32305:SF15">
    <property type="entry name" value="PROTEIN RHSA-RELATED"/>
    <property type="match status" value="1"/>
</dbReference>
<dbReference type="NCBIfam" id="TIGR01643">
    <property type="entry name" value="YD_repeat_2x"/>
    <property type="match status" value="5"/>
</dbReference>
<dbReference type="Pfam" id="PF05593">
    <property type="entry name" value="RHS_repeat"/>
    <property type="match status" value="1"/>
</dbReference>
<dbReference type="Gene3D" id="2.180.10.10">
    <property type="entry name" value="RHS repeat-associated core"/>
    <property type="match status" value="2"/>
</dbReference>
<reference evidence="3" key="2">
    <citation type="journal article" date="2020" name="Microorganisms">
        <title>Osmotic Adaptation and Compatible Solute Biosynthesis of Phototrophic Bacteria as Revealed from Genome Analyses.</title>
        <authorList>
            <person name="Imhoff J.F."/>
            <person name="Rahn T."/>
            <person name="Kunzel S."/>
            <person name="Keller A."/>
            <person name="Neulinger S.C."/>
        </authorList>
    </citation>
    <scope>NUCLEOTIDE SEQUENCE</scope>
    <source>
        <strain evidence="3">DSM 11080</strain>
    </source>
</reference>
<gene>
    <name evidence="3" type="ORF">CKO40_23685</name>
</gene>
<name>A0AAJ0UBR7_9GAMM</name>
<sequence>QYNDFRRETLVTDARGFTTRTFFNEYGNPIEVIAPDGAVTTYEYTDPQDPYHRTAVVDALGNRTEYAYDAASNITRITLPSGNTVAYGDFTAFGQPGTVQDARGNVQLVKYDGAGNVTDEIVLAAGIGAGLDPTTYQPELHPSDVLAWTRHGYDSVGNKTSSTQVRDIANIRGLTRTWTFDAQQRYATQLQRCGDKDGDGLVADDACDTTPLVFDTLGRLTEGVNARFEPIEIHYDALNRVTRATDALGQLREYRFDANGNPVHERLTVDVNGIPTLVDSRSAEYGPADRKRLAIDAGGFATRFAYDAMGNLTATTNPDNFTVGFTHDPLGRVRSAFDEEGREARRTLD</sequence>
<keyword evidence="1" id="KW-0677">Repeat</keyword>
<organism evidence="3 4">
    <name type="scientific">Halochromatium glycolicum</name>
    <dbReference type="NCBI Taxonomy" id="85075"/>
    <lineage>
        <taxon>Bacteria</taxon>
        <taxon>Pseudomonadati</taxon>
        <taxon>Pseudomonadota</taxon>
        <taxon>Gammaproteobacteria</taxon>
        <taxon>Chromatiales</taxon>
        <taxon>Chromatiaceae</taxon>
        <taxon>Halochromatium</taxon>
    </lineage>
</organism>
<dbReference type="EMBL" id="NRSJ01000117">
    <property type="protein sequence ID" value="MBK1707442.1"/>
    <property type="molecule type" value="Genomic_DNA"/>
</dbReference>
<feature type="domain" description="Teneurin-like YD-shell" evidence="2">
    <location>
        <begin position="212"/>
        <end position="342"/>
    </location>
</feature>
<keyword evidence="4" id="KW-1185">Reference proteome</keyword>
<dbReference type="InterPro" id="IPR056823">
    <property type="entry name" value="TEN-like_YD-shell"/>
</dbReference>
<feature type="non-terminal residue" evidence="3">
    <location>
        <position position="349"/>
    </location>
</feature>
<dbReference type="AlphaFoldDB" id="A0AAJ0UBR7"/>
<feature type="non-terminal residue" evidence="3">
    <location>
        <position position="1"/>
    </location>
</feature>
<dbReference type="InterPro" id="IPR050708">
    <property type="entry name" value="T6SS_VgrG/RHS"/>
</dbReference>
<dbReference type="Proteomes" id="UP001296776">
    <property type="component" value="Unassembled WGS sequence"/>
</dbReference>
<dbReference type="RefSeq" id="WP_200348930.1">
    <property type="nucleotide sequence ID" value="NZ_NRSJ01000117.1"/>
</dbReference>
<dbReference type="InterPro" id="IPR006530">
    <property type="entry name" value="YD"/>
</dbReference>
<evidence type="ECO:0000259" key="2">
    <source>
        <dbReference type="Pfam" id="PF25023"/>
    </source>
</evidence>
<evidence type="ECO:0000313" key="4">
    <source>
        <dbReference type="Proteomes" id="UP001296776"/>
    </source>
</evidence>
<dbReference type="PANTHER" id="PTHR32305">
    <property type="match status" value="1"/>
</dbReference>
<evidence type="ECO:0000313" key="3">
    <source>
        <dbReference type="EMBL" id="MBK1707442.1"/>
    </source>
</evidence>